<sequence>MHAYGQSVEVSGTVTLDVKVPSIIHMSRPSSTANTTIQIFEKPKTGSPDAGIKEKKKGLAIFSSLRRHGHARGEPIRGLNISAPTMSQTFAMPSTDPRTGLSRPSSQCSVEMMRAMEAHNFFTVEREEDVSDDDDPVWS</sequence>
<evidence type="ECO:0000256" key="1">
    <source>
        <dbReference type="SAM" id="MobiDB-lite"/>
    </source>
</evidence>
<evidence type="ECO:0000313" key="2">
    <source>
        <dbReference type="EMBL" id="PHH64239.1"/>
    </source>
</evidence>
<comment type="caution">
    <text evidence="2">The sequence shown here is derived from an EMBL/GenBank/DDBJ whole genome shotgun (WGS) entry which is preliminary data.</text>
</comment>
<accession>A0A2C5XAA5</accession>
<protein>
    <submittedName>
        <fullName evidence="2">Uncharacterized protein</fullName>
    </submittedName>
</protein>
<dbReference type="AlphaFoldDB" id="A0A2C5XAA5"/>
<dbReference type="Proteomes" id="UP000226192">
    <property type="component" value="Unassembled WGS sequence"/>
</dbReference>
<dbReference type="EMBL" id="NJET01000034">
    <property type="protein sequence ID" value="PHH64239.1"/>
    <property type="molecule type" value="Genomic_DNA"/>
</dbReference>
<dbReference type="OrthoDB" id="10396767at2759"/>
<feature type="compositionally biased region" description="Polar residues" evidence="1">
    <location>
        <begin position="82"/>
        <end position="92"/>
    </location>
</feature>
<keyword evidence="3" id="KW-1185">Reference proteome</keyword>
<reference evidence="2 3" key="1">
    <citation type="submission" date="2017-06" db="EMBL/GenBank/DDBJ databases">
        <title>Ant-infecting Ophiocordyceps genomes reveal a high diversity of potential behavioral manipulation genes and a possible major role for enterotoxins.</title>
        <authorList>
            <person name="De Bekker C."/>
            <person name="Evans H.C."/>
            <person name="Brachmann A."/>
            <person name="Hughes D.P."/>
        </authorList>
    </citation>
    <scope>NUCLEOTIDE SEQUENCE [LARGE SCALE GENOMIC DNA]</scope>
    <source>
        <strain evidence="2 3">Map64</strain>
    </source>
</reference>
<proteinExistence type="predicted"/>
<feature type="region of interest" description="Disordered" evidence="1">
    <location>
        <begin position="72"/>
        <end position="105"/>
    </location>
</feature>
<gene>
    <name evidence="2" type="ORF">CDD81_4853</name>
</gene>
<evidence type="ECO:0000313" key="3">
    <source>
        <dbReference type="Proteomes" id="UP000226192"/>
    </source>
</evidence>
<organism evidence="2 3">
    <name type="scientific">Ophiocordyceps australis</name>
    <dbReference type="NCBI Taxonomy" id="1399860"/>
    <lineage>
        <taxon>Eukaryota</taxon>
        <taxon>Fungi</taxon>
        <taxon>Dikarya</taxon>
        <taxon>Ascomycota</taxon>
        <taxon>Pezizomycotina</taxon>
        <taxon>Sordariomycetes</taxon>
        <taxon>Hypocreomycetidae</taxon>
        <taxon>Hypocreales</taxon>
        <taxon>Ophiocordycipitaceae</taxon>
        <taxon>Ophiocordyceps</taxon>
    </lineage>
</organism>
<name>A0A2C5XAA5_9HYPO</name>